<feature type="signal peptide" evidence="1">
    <location>
        <begin position="1"/>
        <end position="22"/>
    </location>
</feature>
<evidence type="ECO:0000256" key="1">
    <source>
        <dbReference type="SAM" id="SignalP"/>
    </source>
</evidence>
<protein>
    <submittedName>
        <fullName evidence="2">Uncharacterized protein</fullName>
    </submittedName>
</protein>
<name>A0A327P2F4_9BACT</name>
<reference evidence="2 3" key="1">
    <citation type="submission" date="2018-06" db="EMBL/GenBank/DDBJ databases">
        <title>Genomic Encyclopedia of Archaeal and Bacterial Type Strains, Phase II (KMG-II): from individual species to whole genera.</title>
        <authorList>
            <person name="Goeker M."/>
        </authorList>
    </citation>
    <scope>NUCLEOTIDE SEQUENCE [LARGE SCALE GENOMIC DNA]</scope>
    <source>
        <strain evidence="2 3">DSM 23446</strain>
    </source>
</reference>
<feature type="chain" id="PRO_5016285631" evidence="1">
    <location>
        <begin position="23"/>
        <end position="84"/>
    </location>
</feature>
<organism evidence="2 3">
    <name type="scientific">Algoriphagus yeomjeoni</name>
    <dbReference type="NCBI Taxonomy" id="291403"/>
    <lineage>
        <taxon>Bacteria</taxon>
        <taxon>Pseudomonadati</taxon>
        <taxon>Bacteroidota</taxon>
        <taxon>Cytophagia</taxon>
        <taxon>Cytophagales</taxon>
        <taxon>Cyclobacteriaceae</taxon>
        <taxon>Algoriphagus</taxon>
    </lineage>
</organism>
<evidence type="ECO:0000313" key="2">
    <source>
        <dbReference type="EMBL" id="RAI85607.1"/>
    </source>
</evidence>
<proteinExistence type="predicted"/>
<sequence length="84" mass="9096">MNTLVKRLPLFAFVLAAFAAFAFTGPSDPDPEFGLDGSTWRNVSGLTPGVDYNCNYNPEMVCTHIAEDIESPAVKPGIFVFPAE</sequence>
<accession>A0A327P2F4</accession>
<dbReference type="EMBL" id="QLLK01000013">
    <property type="protein sequence ID" value="RAI85607.1"/>
    <property type="molecule type" value="Genomic_DNA"/>
</dbReference>
<keyword evidence="3" id="KW-1185">Reference proteome</keyword>
<keyword evidence="1" id="KW-0732">Signal</keyword>
<dbReference type="OrthoDB" id="828239at2"/>
<gene>
    <name evidence="2" type="ORF">LV83_03687</name>
</gene>
<comment type="caution">
    <text evidence="2">The sequence shown here is derived from an EMBL/GenBank/DDBJ whole genome shotgun (WGS) entry which is preliminary data.</text>
</comment>
<dbReference type="RefSeq" id="WP_111613006.1">
    <property type="nucleotide sequence ID" value="NZ_QLLK01000013.1"/>
</dbReference>
<dbReference type="AlphaFoldDB" id="A0A327P2F4"/>
<evidence type="ECO:0000313" key="3">
    <source>
        <dbReference type="Proteomes" id="UP000249610"/>
    </source>
</evidence>
<dbReference type="Proteomes" id="UP000249610">
    <property type="component" value="Unassembled WGS sequence"/>
</dbReference>